<evidence type="ECO:0000259" key="10">
    <source>
        <dbReference type="PROSITE" id="PS50022"/>
    </source>
</evidence>
<dbReference type="SMART" id="SM00214">
    <property type="entry name" value="VWC"/>
    <property type="match status" value="1"/>
</dbReference>
<accession>V8NDF9</accession>
<evidence type="ECO:0000313" key="13">
    <source>
        <dbReference type="Proteomes" id="UP000018936"/>
    </source>
</evidence>
<dbReference type="CDD" id="cd00057">
    <property type="entry name" value="FA58C"/>
    <property type="match status" value="2"/>
</dbReference>
<reference evidence="12 13" key="1">
    <citation type="journal article" date="2013" name="Proc. Natl. Acad. Sci. U.S.A.">
        <title>The king cobra genome reveals dynamic gene evolution and adaptation in the snake venom system.</title>
        <authorList>
            <person name="Vonk F.J."/>
            <person name="Casewell N.R."/>
            <person name="Henkel C.V."/>
            <person name="Heimberg A.M."/>
            <person name="Jansen H.J."/>
            <person name="McCleary R.J."/>
            <person name="Kerkkamp H.M."/>
            <person name="Vos R.A."/>
            <person name="Guerreiro I."/>
            <person name="Calvete J.J."/>
            <person name="Wuster W."/>
            <person name="Woods A.E."/>
            <person name="Logan J.M."/>
            <person name="Harrison R.A."/>
            <person name="Castoe T.A."/>
            <person name="de Koning A.P."/>
            <person name="Pollock D.D."/>
            <person name="Yandell M."/>
            <person name="Calderon D."/>
            <person name="Renjifo C."/>
            <person name="Currier R.B."/>
            <person name="Salgado D."/>
            <person name="Pla D."/>
            <person name="Sanz L."/>
            <person name="Hyder A.S."/>
            <person name="Ribeiro J.M."/>
            <person name="Arntzen J.W."/>
            <person name="van den Thillart G.E."/>
            <person name="Boetzer M."/>
            <person name="Pirovano W."/>
            <person name="Dirks R.P."/>
            <person name="Spaink H.P."/>
            <person name="Duboule D."/>
            <person name="McGlinn E."/>
            <person name="Kini R.M."/>
            <person name="Richardson M.K."/>
        </authorList>
    </citation>
    <scope>NUCLEOTIDE SEQUENCE</scope>
    <source>
        <tissue evidence="12">Blood</tissue>
    </source>
</reference>
<dbReference type="InterPro" id="IPR000884">
    <property type="entry name" value="TSP1_rpt"/>
</dbReference>
<comment type="function">
    <text evidence="7">Involved in the modulation of neuronal aggregation. May be involved in developmental events during the formation of the central nervous system.</text>
</comment>
<dbReference type="PROSITE" id="PS50068">
    <property type="entry name" value="LDLRA_2"/>
    <property type="match status" value="1"/>
</dbReference>
<dbReference type="AlphaFoldDB" id="V8NDF9"/>
<dbReference type="Gene3D" id="2.20.100.10">
    <property type="entry name" value="Thrombospondin type-1 (TSP1) repeat"/>
    <property type="match status" value="1"/>
</dbReference>
<comment type="subcellular location">
    <subcellularLocation>
        <location evidence="1">Secreted</location>
        <location evidence="1">Extracellular space</location>
    </subcellularLocation>
</comment>
<dbReference type="Gene3D" id="4.10.400.10">
    <property type="entry name" value="Low-density Lipoprotein Receptor"/>
    <property type="match status" value="1"/>
</dbReference>
<dbReference type="InterPro" id="IPR036383">
    <property type="entry name" value="TSP1_rpt_sf"/>
</dbReference>
<keyword evidence="5" id="KW-0130">Cell adhesion</keyword>
<dbReference type="SUPFAM" id="SSF82895">
    <property type="entry name" value="TSP-1 type 1 repeat"/>
    <property type="match status" value="1"/>
</dbReference>
<dbReference type="GO" id="GO:0005576">
    <property type="term" value="C:extracellular region"/>
    <property type="evidence" value="ECO:0007669"/>
    <property type="project" value="UniProtKB-SubCell"/>
</dbReference>
<dbReference type="InterPro" id="IPR002172">
    <property type="entry name" value="LDrepeatLR_classA_rpt"/>
</dbReference>
<feature type="compositionally biased region" description="Basic and acidic residues" evidence="9">
    <location>
        <begin position="731"/>
        <end position="748"/>
    </location>
</feature>
<feature type="domain" description="F5/8 type C" evidence="10">
    <location>
        <begin position="466"/>
        <end position="578"/>
    </location>
</feature>
<dbReference type="Pfam" id="PF00057">
    <property type="entry name" value="Ldl_recept_a"/>
    <property type="match status" value="1"/>
</dbReference>
<dbReference type="InterPro" id="IPR000421">
    <property type="entry name" value="FA58C"/>
</dbReference>
<dbReference type="OrthoDB" id="6262482at2759"/>
<feature type="domain" description="F5/8 type C" evidence="10">
    <location>
        <begin position="298"/>
        <end position="439"/>
    </location>
</feature>
<comment type="caution">
    <text evidence="12">The sequence shown here is derived from an EMBL/GenBank/DDBJ whole genome shotgun (WGS) entry which is preliminary data.</text>
</comment>
<keyword evidence="4" id="KW-0732">Signal</keyword>
<feature type="region of interest" description="Disordered" evidence="9">
    <location>
        <begin position="702"/>
        <end position="790"/>
    </location>
</feature>
<dbReference type="CDD" id="cd19941">
    <property type="entry name" value="TIL"/>
    <property type="match status" value="1"/>
</dbReference>
<dbReference type="PROSITE" id="PS50184">
    <property type="entry name" value="VWFC_2"/>
    <property type="match status" value="1"/>
</dbReference>
<keyword evidence="3" id="KW-0245">EGF-like domain</keyword>
<dbReference type="SUPFAM" id="SSF49785">
    <property type="entry name" value="Galactose-binding domain-like"/>
    <property type="match status" value="2"/>
</dbReference>
<dbReference type="SUPFAM" id="SSF57424">
    <property type="entry name" value="LDL receptor-like module"/>
    <property type="match status" value="1"/>
</dbReference>
<dbReference type="InterPro" id="IPR023415">
    <property type="entry name" value="LDLR_class-A_CS"/>
</dbReference>
<dbReference type="SUPFAM" id="SSF57567">
    <property type="entry name" value="Serine protease inhibitors"/>
    <property type="match status" value="1"/>
</dbReference>
<dbReference type="Pfam" id="PF01826">
    <property type="entry name" value="TIL"/>
    <property type="match status" value="1"/>
</dbReference>
<evidence type="ECO:0000256" key="5">
    <source>
        <dbReference type="ARBA" id="ARBA00022889"/>
    </source>
</evidence>
<feature type="disulfide bond" evidence="8">
    <location>
        <begin position="678"/>
        <end position="690"/>
    </location>
</feature>
<evidence type="ECO:0000256" key="2">
    <source>
        <dbReference type="ARBA" id="ARBA00020523"/>
    </source>
</evidence>
<dbReference type="PROSITE" id="PS01286">
    <property type="entry name" value="FA58C_2"/>
    <property type="match status" value="2"/>
</dbReference>
<evidence type="ECO:0000259" key="11">
    <source>
        <dbReference type="PROSITE" id="PS50184"/>
    </source>
</evidence>
<dbReference type="Gene3D" id="2.10.70.10">
    <property type="entry name" value="Complement Module, domain 1"/>
    <property type="match status" value="1"/>
</dbReference>
<dbReference type="InterPro" id="IPR036084">
    <property type="entry name" value="Ser_inhib-like_sf"/>
</dbReference>
<protein>
    <recommendedName>
        <fullName evidence="2">SCO-spondin</fullName>
    </recommendedName>
</protein>
<sequence length="790" mass="87507">MGHVVQLYRGLPWSGGASPRMPPIPERWPPLHRRTGWTRRFDRDPRTRCRKDRPCRPGCWCPEGLVLNSEQQCVRPRDCPCQVAGVRYWPGQLVKVNCRICTCQEGQMKRCRQNPECTGQPRVGFSPAFTPLVNCGWSAWSPWGECLGPCGVQSIQWSFRSPNNPIKHGNGRQCRGIYRKARRCQTEPCEECEHHGRTHAIGDRWRSGQCQVCQCLPNLTVQCSQYCPYSAVGCPEGWVLVKGRADTCCYCTEGGENQTAVPSTLPLGPLGTTRASSALYPTAPPLSTYPLPPLGDLCYGPLGIASLPDTSFTASAQQPENPAHAARLGRLLPGADLQGWAPPAEVYPELLSRPPFLQVDLREPRNLTGVVIQGAGTSDAYVTSFFLRFSLDGVRWHDYQEVSRSARPEPKRMVHARHVRLLPHDFHNGIFLRLELLGCGKGVPRWKSLARGPQPHSTRRNMEPGWSPLQSDPNPYFQVDFLQPFFITAVAIQGGGGLGGFIVRYRLLYSNDGVHFWNYTTPGHGPVTSLKAQLLEGNSDSSTPRRQELSPTLLARFLRFMPVEYHQSISLRLEVFGCTWKTERAVGRLTSASSSPATGIIRTRPTAAPSPPEKTLGTPTWLPPYTKPVMAAVSRISAAGLTPSRQFQKSSMPAVLSTAMPGLLPTRVPSAGMVRILCTQGQFACETSGCAEAASVCDGQQDCADGSDEAHCGESHAKHRHSFWEEEEEIDKEKIDKEEEEKEKIDKEKEEEEDNEKRQSRKRGRRRLRRGGGDREGGGKGEDREGGGGG</sequence>
<dbReference type="SMART" id="SM00231">
    <property type="entry name" value="FA58C"/>
    <property type="match status" value="2"/>
</dbReference>
<organism evidence="12 13">
    <name type="scientific">Ophiophagus hannah</name>
    <name type="common">King cobra</name>
    <name type="synonym">Naja hannah</name>
    <dbReference type="NCBI Taxonomy" id="8665"/>
    <lineage>
        <taxon>Eukaryota</taxon>
        <taxon>Metazoa</taxon>
        <taxon>Chordata</taxon>
        <taxon>Craniata</taxon>
        <taxon>Vertebrata</taxon>
        <taxon>Euteleostomi</taxon>
        <taxon>Lepidosauria</taxon>
        <taxon>Squamata</taxon>
        <taxon>Bifurcata</taxon>
        <taxon>Unidentata</taxon>
        <taxon>Episquamata</taxon>
        <taxon>Toxicofera</taxon>
        <taxon>Serpentes</taxon>
        <taxon>Colubroidea</taxon>
        <taxon>Elapidae</taxon>
        <taxon>Elapinae</taxon>
        <taxon>Ophiophagus</taxon>
    </lineage>
</organism>
<evidence type="ECO:0000256" key="3">
    <source>
        <dbReference type="ARBA" id="ARBA00022536"/>
    </source>
</evidence>
<feature type="non-terminal residue" evidence="12">
    <location>
        <position position="1"/>
    </location>
</feature>
<dbReference type="EMBL" id="AZIM01004948">
    <property type="protein sequence ID" value="ETE60115.1"/>
    <property type="molecule type" value="Genomic_DNA"/>
</dbReference>
<proteinExistence type="predicted"/>
<feature type="domain" description="VWFC" evidence="11">
    <location>
        <begin position="190"/>
        <end position="249"/>
    </location>
</feature>
<dbReference type="PROSITE" id="PS50022">
    <property type="entry name" value="FA58C_3"/>
    <property type="match status" value="2"/>
</dbReference>
<dbReference type="InterPro" id="IPR036055">
    <property type="entry name" value="LDL_receptor-like_sf"/>
</dbReference>
<dbReference type="PROSITE" id="PS01209">
    <property type="entry name" value="LDLRA_1"/>
    <property type="match status" value="1"/>
</dbReference>
<gene>
    <name evidence="12" type="ORF">L345_14147</name>
</gene>
<evidence type="ECO:0000256" key="9">
    <source>
        <dbReference type="SAM" id="MobiDB-lite"/>
    </source>
</evidence>
<dbReference type="PROSITE" id="PS50092">
    <property type="entry name" value="TSP1"/>
    <property type="match status" value="1"/>
</dbReference>
<keyword evidence="6 8" id="KW-1015">Disulfide bond</keyword>
<dbReference type="CDD" id="cd00112">
    <property type="entry name" value="LDLa"/>
    <property type="match status" value="1"/>
</dbReference>
<dbReference type="Gene3D" id="2.60.120.260">
    <property type="entry name" value="Galactose-binding domain-like"/>
    <property type="match status" value="2"/>
</dbReference>
<feature type="region of interest" description="Disordered" evidence="9">
    <location>
        <begin position="596"/>
        <end position="622"/>
    </location>
</feature>
<feature type="disulfide bond" evidence="8">
    <location>
        <begin position="685"/>
        <end position="703"/>
    </location>
</feature>
<feature type="disulfide bond" evidence="8">
    <location>
        <begin position="697"/>
        <end position="712"/>
    </location>
</feature>
<evidence type="ECO:0000256" key="8">
    <source>
        <dbReference type="PROSITE-ProRule" id="PRU00124"/>
    </source>
</evidence>
<dbReference type="InterPro" id="IPR002919">
    <property type="entry name" value="TIL_dom"/>
</dbReference>
<evidence type="ECO:0000256" key="6">
    <source>
        <dbReference type="ARBA" id="ARBA00023157"/>
    </source>
</evidence>
<dbReference type="PANTHER" id="PTHR24543">
    <property type="entry name" value="MULTICOPPER OXIDASE-RELATED"/>
    <property type="match status" value="1"/>
</dbReference>
<keyword evidence="13" id="KW-1185">Reference proteome</keyword>
<dbReference type="SMART" id="SM00209">
    <property type="entry name" value="TSP1"/>
    <property type="match status" value="1"/>
</dbReference>
<feature type="compositionally biased region" description="Basic and acidic residues" evidence="9">
    <location>
        <begin position="771"/>
        <end position="790"/>
    </location>
</feature>
<dbReference type="InterPro" id="IPR001007">
    <property type="entry name" value="VWF_dom"/>
</dbReference>
<dbReference type="PROSITE" id="PS01285">
    <property type="entry name" value="FA58C_1"/>
    <property type="match status" value="1"/>
</dbReference>
<evidence type="ECO:0000256" key="1">
    <source>
        <dbReference type="ARBA" id="ARBA00004239"/>
    </source>
</evidence>
<dbReference type="Proteomes" id="UP000018936">
    <property type="component" value="Unassembled WGS sequence"/>
</dbReference>
<evidence type="ECO:0000256" key="4">
    <source>
        <dbReference type="ARBA" id="ARBA00022729"/>
    </source>
</evidence>
<dbReference type="Gene3D" id="2.10.25.10">
    <property type="entry name" value="Laminin"/>
    <property type="match status" value="1"/>
</dbReference>
<dbReference type="Pfam" id="PF00754">
    <property type="entry name" value="F5_F8_type_C"/>
    <property type="match status" value="2"/>
</dbReference>
<evidence type="ECO:0000256" key="7">
    <source>
        <dbReference type="ARBA" id="ARBA00045981"/>
    </source>
</evidence>
<evidence type="ECO:0000313" key="12">
    <source>
        <dbReference type="EMBL" id="ETE60115.1"/>
    </source>
</evidence>
<dbReference type="InterPro" id="IPR008979">
    <property type="entry name" value="Galactose-bd-like_sf"/>
</dbReference>
<feature type="compositionally biased region" description="Basic residues" evidence="9">
    <location>
        <begin position="759"/>
        <end position="770"/>
    </location>
</feature>
<dbReference type="SMART" id="SM00192">
    <property type="entry name" value="LDLa"/>
    <property type="match status" value="1"/>
</dbReference>
<dbReference type="GO" id="GO:0007155">
    <property type="term" value="P:cell adhesion"/>
    <property type="evidence" value="ECO:0007669"/>
    <property type="project" value="UniProtKB-KW"/>
</dbReference>
<name>V8NDF9_OPHHA</name>